<gene>
    <name evidence="4" type="ORF">GTHE00462_LOCUS17435</name>
</gene>
<dbReference type="Gene3D" id="1.25.40.20">
    <property type="entry name" value="Ankyrin repeat-containing domain"/>
    <property type="match status" value="2"/>
</dbReference>
<accession>A0A7S4KS41</accession>
<dbReference type="EMBL" id="HBKN01022222">
    <property type="protein sequence ID" value="CAE2303778.1"/>
    <property type="molecule type" value="Transcribed_RNA"/>
</dbReference>
<dbReference type="SUPFAM" id="SSF48403">
    <property type="entry name" value="Ankyrin repeat"/>
    <property type="match status" value="1"/>
</dbReference>
<dbReference type="InterPro" id="IPR018247">
    <property type="entry name" value="EF_Hand_1_Ca_BS"/>
</dbReference>
<keyword evidence="2" id="KW-0040">ANK repeat</keyword>
<dbReference type="PROSITE" id="PS50222">
    <property type="entry name" value="EF_HAND_2"/>
    <property type="match status" value="1"/>
</dbReference>
<evidence type="ECO:0000313" key="4">
    <source>
        <dbReference type="EMBL" id="CAE2303778.1"/>
    </source>
</evidence>
<feature type="domain" description="EF-hand" evidence="3">
    <location>
        <begin position="483"/>
        <end position="518"/>
    </location>
</feature>
<dbReference type="InterPro" id="IPR011992">
    <property type="entry name" value="EF-hand-dom_pair"/>
</dbReference>
<dbReference type="PANTHER" id="PTHR24183">
    <property type="entry name" value="FIBRONECTIN TYPE 3 AND ANKYRIN REPEAT DOMAINS PROTEIN 1"/>
    <property type="match status" value="1"/>
</dbReference>
<proteinExistence type="predicted"/>
<dbReference type="SUPFAM" id="SSF47473">
    <property type="entry name" value="EF-hand"/>
    <property type="match status" value="1"/>
</dbReference>
<evidence type="ECO:0000256" key="1">
    <source>
        <dbReference type="ARBA" id="ARBA00022837"/>
    </source>
</evidence>
<feature type="repeat" description="ANK" evidence="2">
    <location>
        <begin position="205"/>
        <end position="237"/>
    </location>
</feature>
<dbReference type="Pfam" id="PF13405">
    <property type="entry name" value="EF-hand_6"/>
    <property type="match status" value="1"/>
</dbReference>
<sequence length="530" mass="60739">MLDTANSVNRDRELIIDEICDELRKGVSHAHDKMIKAHMQGKIEATSADQFGSPLIVSASQGGMKDAVQHLLARNSDINQADGDGSTALHYAVLFNRHQVIQLLLDNNADTEVVNNQGCKPGQMSLHSIYENAFECCRRQVTDTLVRYLSMDWIPPNLTENEWKMNLTDKKVLRTEIIVENGRKTFRCEELEVSSPTENMLEYYTGKTILMFAAEFGMFNVVKVLLKLRADPALKDTTDKDALTLSIENKHFEIAHYINNRLPEGLRQEILDEETKELNDLKILFKHFCTLGTKDLGVQAARTGRSTSRRSTMDFNEYLTFFNEEKPLRETSVSKDLLAQSFNEQMEMVQFSGELDWPNFKQAVHRLCRLLKVKSFMDIPLNQLVDDRFKTASSETKREALKITKTSEIYLQRELSMMRRQLQSMAGRAKDVTSCNFAAYGAGVTTGRHTLKRETYDVYRKLLRAPKLDLAVPDFVKSKSRQKEESSAKKFFNKIDKDRSGNLTRYELERALQDYGFSEGDQMKVSSLRQ</sequence>
<evidence type="ECO:0000256" key="2">
    <source>
        <dbReference type="PROSITE-ProRule" id="PRU00023"/>
    </source>
</evidence>
<dbReference type="AlphaFoldDB" id="A0A7S4KS41"/>
<dbReference type="Pfam" id="PF12796">
    <property type="entry name" value="Ank_2"/>
    <property type="match status" value="2"/>
</dbReference>
<dbReference type="PROSITE" id="PS00018">
    <property type="entry name" value="EF_HAND_1"/>
    <property type="match status" value="1"/>
</dbReference>
<protein>
    <recommendedName>
        <fullName evidence="3">EF-hand domain-containing protein</fullName>
    </recommendedName>
</protein>
<keyword evidence="1" id="KW-0106">Calcium</keyword>
<evidence type="ECO:0000259" key="3">
    <source>
        <dbReference type="PROSITE" id="PS50222"/>
    </source>
</evidence>
<organism evidence="4">
    <name type="scientific">Guillardia theta</name>
    <name type="common">Cryptophyte</name>
    <name type="synonym">Cryptomonas phi</name>
    <dbReference type="NCBI Taxonomy" id="55529"/>
    <lineage>
        <taxon>Eukaryota</taxon>
        <taxon>Cryptophyceae</taxon>
        <taxon>Pyrenomonadales</taxon>
        <taxon>Geminigeraceae</taxon>
        <taxon>Guillardia</taxon>
    </lineage>
</organism>
<dbReference type="InterPro" id="IPR002110">
    <property type="entry name" value="Ankyrin_rpt"/>
</dbReference>
<name>A0A7S4KS41_GUITH</name>
<dbReference type="InterPro" id="IPR036770">
    <property type="entry name" value="Ankyrin_rpt-contain_sf"/>
</dbReference>
<dbReference type="GO" id="GO:0005634">
    <property type="term" value="C:nucleus"/>
    <property type="evidence" value="ECO:0007669"/>
    <property type="project" value="TreeGrafter"/>
</dbReference>
<reference evidence="4" key="1">
    <citation type="submission" date="2021-01" db="EMBL/GenBank/DDBJ databases">
        <authorList>
            <person name="Corre E."/>
            <person name="Pelletier E."/>
            <person name="Niang G."/>
            <person name="Scheremetjew M."/>
            <person name="Finn R."/>
            <person name="Kale V."/>
            <person name="Holt S."/>
            <person name="Cochrane G."/>
            <person name="Meng A."/>
            <person name="Brown T."/>
            <person name="Cohen L."/>
        </authorList>
    </citation>
    <scope>NUCLEOTIDE SEQUENCE</scope>
    <source>
        <strain evidence="4">CCMP 2712</strain>
    </source>
</reference>
<dbReference type="GO" id="GO:0005509">
    <property type="term" value="F:calcium ion binding"/>
    <property type="evidence" value="ECO:0007669"/>
    <property type="project" value="InterPro"/>
</dbReference>
<dbReference type="PANTHER" id="PTHR24183:SF1">
    <property type="entry name" value="FIBRONECTIN TYPE 3 AND ANKYRIN REPEAT DOMAINS PROTEIN 1"/>
    <property type="match status" value="1"/>
</dbReference>
<dbReference type="Gene3D" id="1.10.238.10">
    <property type="entry name" value="EF-hand"/>
    <property type="match status" value="1"/>
</dbReference>
<dbReference type="PROSITE" id="PS50088">
    <property type="entry name" value="ANK_REPEAT"/>
    <property type="match status" value="2"/>
</dbReference>
<dbReference type="SMART" id="SM00248">
    <property type="entry name" value="ANK"/>
    <property type="match status" value="3"/>
</dbReference>
<dbReference type="InterPro" id="IPR002048">
    <property type="entry name" value="EF_hand_dom"/>
</dbReference>
<feature type="repeat" description="ANK" evidence="2">
    <location>
        <begin position="84"/>
        <end position="116"/>
    </location>
</feature>
<dbReference type="PROSITE" id="PS50297">
    <property type="entry name" value="ANK_REP_REGION"/>
    <property type="match status" value="2"/>
</dbReference>